<dbReference type="InterPro" id="IPR008651">
    <property type="entry name" value="Uncharacterised_HicB"/>
</dbReference>
<name>A0A8J4EBJ8_9ACTN</name>
<dbReference type="SUPFAM" id="SSF47598">
    <property type="entry name" value="Ribbon-helix-helix"/>
    <property type="match status" value="1"/>
</dbReference>
<dbReference type="EMBL" id="BOPH01000062">
    <property type="protein sequence ID" value="GIJ69445.1"/>
    <property type="molecule type" value="Genomic_DNA"/>
</dbReference>
<dbReference type="Proteomes" id="UP000635606">
    <property type="component" value="Unassembled WGS sequence"/>
</dbReference>
<sequence length="187" mass="19092">MDLTPYLESLRRDLAAAAAPGGETAARSAELLSSALESAARLSLLEALSDAAAEITTKLDGSSVEVRLRGRDAELVVTDGAPMASAPPPPLVADGGGDVARITLRLPEALKEQAERAATEEGISVNAWLVRAVAAALQGYGGWPPVPPTPPMPPGPPGPPGWFPGPGGPPPGGRGRRPRRMTGFAQA</sequence>
<dbReference type="AlphaFoldDB" id="A0A8J4EBJ8"/>
<organism evidence="2 3">
    <name type="scientific">Virgisporangium ochraceum</name>
    <dbReference type="NCBI Taxonomy" id="65505"/>
    <lineage>
        <taxon>Bacteria</taxon>
        <taxon>Bacillati</taxon>
        <taxon>Actinomycetota</taxon>
        <taxon>Actinomycetes</taxon>
        <taxon>Micromonosporales</taxon>
        <taxon>Micromonosporaceae</taxon>
        <taxon>Virgisporangium</taxon>
    </lineage>
</organism>
<evidence type="ECO:0000313" key="2">
    <source>
        <dbReference type="EMBL" id="GIJ69445.1"/>
    </source>
</evidence>
<feature type="region of interest" description="Disordered" evidence="1">
    <location>
        <begin position="142"/>
        <end position="187"/>
    </location>
</feature>
<evidence type="ECO:0008006" key="4">
    <source>
        <dbReference type="Google" id="ProtNLM"/>
    </source>
</evidence>
<gene>
    <name evidence="2" type="ORF">Voc01_043620</name>
</gene>
<evidence type="ECO:0000256" key="1">
    <source>
        <dbReference type="SAM" id="MobiDB-lite"/>
    </source>
</evidence>
<reference evidence="2" key="1">
    <citation type="submission" date="2021-01" db="EMBL/GenBank/DDBJ databases">
        <title>Whole genome shotgun sequence of Virgisporangium ochraceum NBRC 16418.</title>
        <authorList>
            <person name="Komaki H."/>
            <person name="Tamura T."/>
        </authorList>
    </citation>
    <scope>NUCLEOTIDE SEQUENCE</scope>
    <source>
        <strain evidence="2">NBRC 16418</strain>
    </source>
</reference>
<accession>A0A8J4EBJ8</accession>
<feature type="compositionally biased region" description="Pro residues" evidence="1">
    <location>
        <begin position="144"/>
        <end position="172"/>
    </location>
</feature>
<comment type="caution">
    <text evidence="2">The sequence shown here is derived from an EMBL/GenBank/DDBJ whole genome shotgun (WGS) entry which is preliminary data.</text>
</comment>
<evidence type="ECO:0000313" key="3">
    <source>
        <dbReference type="Proteomes" id="UP000635606"/>
    </source>
</evidence>
<keyword evidence="3" id="KW-1185">Reference proteome</keyword>
<protein>
    <recommendedName>
        <fullName evidence="4">Toxin-antitoxin system HicB family antitoxin</fullName>
    </recommendedName>
</protein>
<dbReference type="Gene3D" id="1.10.1220.10">
    <property type="entry name" value="Met repressor-like"/>
    <property type="match status" value="1"/>
</dbReference>
<dbReference type="InterPro" id="IPR010985">
    <property type="entry name" value="Ribbon_hlx_hlx"/>
</dbReference>
<dbReference type="GO" id="GO:0006355">
    <property type="term" value="P:regulation of DNA-templated transcription"/>
    <property type="evidence" value="ECO:0007669"/>
    <property type="project" value="InterPro"/>
</dbReference>
<dbReference type="RefSeq" id="WP_203929367.1">
    <property type="nucleotide sequence ID" value="NZ_BOPH01000062.1"/>
</dbReference>
<dbReference type="InterPro" id="IPR013321">
    <property type="entry name" value="Arc_rbn_hlx_hlx"/>
</dbReference>
<dbReference type="Pfam" id="PF05534">
    <property type="entry name" value="HicB"/>
    <property type="match status" value="1"/>
</dbReference>
<proteinExistence type="predicted"/>